<dbReference type="CDD" id="cd02094">
    <property type="entry name" value="P-type_ATPase_Cu-like"/>
    <property type="match status" value="1"/>
</dbReference>
<dbReference type="PRINTS" id="PR00943">
    <property type="entry name" value="CUATPASE"/>
</dbReference>
<comment type="subcellular location">
    <subcellularLocation>
        <location evidence="1">Cell membrane</location>
        <topology evidence="1">Multi-pass membrane protein</topology>
    </subcellularLocation>
</comment>
<feature type="domain" description="HMA" evidence="16">
    <location>
        <begin position="12"/>
        <end position="78"/>
    </location>
</feature>
<dbReference type="InterPro" id="IPR044492">
    <property type="entry name" value="P_typ_ATPase_HD_dom"/>
</dbReference>
<evidence type="ECO:0000256" key="14">
    <source>
        <dbReference type="ARBA" id="ARBA00049289"/>
    </source>
</evidence>
<dbReference type="InterPro" id="IPR006121">
    <property type="entry name" value="HMA_dom"/>
</dbReference>
<keyword evidence="10 15" id="KW-1133">Transmembrane helix</keyword>
<keyword evidence="9" id="KW-1278">Translocase</keyword>
<dbReference type="InterPro" id="IPR023214">
    <property type="entry name" value="HAD_sf"/>
</dbReference>
<dbReference type="Pfam" id="PF00403">
    <property type="entry name" value="HMA"/>
    <property type="match status" value="1"/>
</dbReference>
<feature type="transmembrane region" description="Helical" evidence="15">
    <location>
        <begin position="99"/>
        <end position="116"/>
    </location>
</feature>
<dbReference type="SFLD" id="SFLDF00027">
    <property type="entry name" value="p-type_atpase"/>
    <property type="match status" value="1"/>
</dbReference>
<dbReference type="InterPro" id="IPR027256">
    <property type="entry name" value="P-typ_ATPase_IB"/>
</dbReference>
<evidence type="ECO:0000256" key="2">
    <source>
        <dbReference type="ARBA" id="ARBA00006024"/>
    </source>
</evidence>
<dbReference type="InterPro" id="IPR023299">
    <property type="entry name" value="ATPase_P-typ_cyto_dom_N"/>
</dbReference>
<feature type="transmembrane region" description="Helical" evidence="15">
    <location>
        <begin position="386"/>
        <end position="407"/>
    </location>
</feature>
<feature type="transmembrane region" description="Helical" evidence="15">
    <location>
        <begin position="175"/>
        <end position="192"/>
    </location>
</feature>
<dbReference type="PROSITE" id="PS50846">
    <property type="entry name" value="HMA_2"/>
    <property type="match status" value="1"/>
</dbReference>
<feature type="transmembrane region" description="Helical" evidence="15">
    <location>
        <begin position="360"/>
        <end position="380"/>
    </location>
</feature>
<dbReference type="Gene3D" id="2.70.150.10">
    <property type="entry name" value="Calcium-transporting ATPase, cytoplasmic transduction domain A"/>
    <property type="match status" value="1"/>
</dbReference>
<feature type="transmembrane region" description="Helical" evidence="15">
    <location>
        <begin position="699"/>
        <end position="721"/>
    </location>
</feature>
<dbReference type="NCBIfam" id="TIGR01525">
    <property type="entry name" value="ATPase-IB_hvy"/>
    <property type="match status" value="1"/>
</dbReference>
<evidence type="ECO:0000256" key="10">
    <source>
        <dbReference type="ARBA" id="ARBA00022989"/>
    </source>
</evidence>
<feature type="transmembrane region" description="Helical" evidence="15">
    <location>
        <begin position="136"/>
        <end position="154"/>
    </location>
</feature>
<dbReference type="PRINTS" id="PR00119">
    <property type="entry name" value="CATATPASE"/>
</dbReference>
<dbReference type="PANTHER" id="PTHR43520">
    <property type="entry name" value="ATP7, ISOFORM B"/>
    <property type="match status" value="1"/>
</dbReference>
<comment type="similarity">
    <text evidence="2 15">Belongs to the cation transport ATPase (P-type) (TC 3.A.3) family. Type IB subfamily.</text>
</comment>
<keyword evidence="12" id="KW-0813">Transport</keyword>
<evidence type="ECO:0000256" key="12">
    <source>
        <dbReference type="ARBA" id="ARBA00023065"/>
    </source>
</evidence>
<dbReference type="SUPFAM" id="SSF56784">
    <property type="entry name" value="HAD-like"/>
    <property type="match status" value="1"/>
</dbReference>
<dbReference type="Pfam" id="PF00702">
    <property type="entry name" value="Hydrolase"/>
    <property type="match status" value="1"/>
</dbReference>
<evidence type="ECO:0000313" key="17">
    <source>
        <dbReference type="EMBL" id="ACG61820.1"/>
    </source>
</evidence>
<evidence type="ECO:0000256" key="13">
    <source>
        <dbReference type="ARBA" id="ARBA00023136"/>
    </source>
</evidence>
<evidence type="ECO:0000256" key="7">
    <source>
        <dbReference type="ARBA" id="ARBA00022796"/>
    </source>
</evidence>
<evidence type="ECO:0000259" key="16">
    <source>
        <dbReference type="PROSITE" id="PS50846"/>
    </source>
</evidence>
<reference evidence="17 18" key="1">
    <citation type="journal article" date="2008" name="PLoS ONE">
        <title>Genome sequence of a lancefield group C Streptococcus zooepidemicus strain causing epidemic nephritis: new information about an old disease.</title>
        <authorList>
            <person name="Beres S.B."/>
            <person name="Sesso R."/>
            <person name="Pinto S.W.L."/>
            <person name="Hoe N.P."/>
            <person name="Porcella S.F."/>
            <person name="Deleo F.R."/>
            <person name="Musser J.M."/>
        </authorList>
    </citation>
    <scope>NUCLEOTIDE SEQUENCE [LARGE SCALE GENOMIC DNA]</scope>
    <source>
        <strain evidence="17 18">MGCS10565</strain>
    </source>
</reference>
<feature type="transmembrane region" description="Helical" evidence="15">
    <location>
        <begin position="727"/>
        <end position="746"/>
    </location>
</feature>
<dbReference type="InterPro" id="IPR036412">
    <property type="entry name" value="HAD-like_sf"/>
</dbReference>
<keyword evidence="8 15" id="KW-0067">ATP-binding</keyword>
<dbReference type="PROSITE" id="PS01047">
    <property type="entry name" value="HMA_1"/>
    <property type="match status" value="1"/>
</dbReference>
<dbReference type="SFLD" id="SFLDG00002">
    <property type="entry name" value="C1.7:_P-type_atpase_like"/>
    <property type="match status" value="1"/>
</dbReference>
<dbReference type="SUPFAM" id="SSF81653">
    <property type="entry name" value="Calcium ATPase, transduction domain A"/>
    <property type="match status" value="1"/>
</dbReference>
<dbReference type="Gene3D" id="3.30.70.100">
    <property type="match status" value="1"/>
</dbReference>
<dbReference type="GO" id="GO:0005886">
    <property type="term" value="C:plasma membrane"/>
    <property type="evidence" value="ECO:0007669"/>
    <property type="project" value="UniProtKB-SubCell"/>
</dbReference>
<sequence length="753" mass="81563">MLLSEKGGTLMAKETFMLEGMHCTSCALAIEQAVKQLPGVEDVVVNVTTEKLSVTYLAARLTSAEIIQAVRDAGYKAELLDETDVRGQMDRLEEQAHQTWYRFVWSALFSLPLVYLSMGPMLGLWLPDALSPRLHAISYGLVQLLLTLPVLFLNRQYYVNGFKALVKKHPNMDSLVALATSFAFSYSAYSFFKIVTGMDSFVHQLYFESVVVILTLITLGSYLESRTKGRASQAIQKLLSLTVNDVRVIRQGEIQLIPLEQVTSEDICFIQPGERVAIDGLILDGQSAVDESMLTGESLPVDKQAGDHVFAGTINGQGALKVQPSRLGQDTLLAQIIQLVERAQQTKAPIAAIADRVSGVFVPIVLGLSLLSFLFWFFVMRESLDFALTVATAVLIIACPCALGLATPTAIMVGSGRAAEQGILFKGGDILEKTYQVQTIVFDKTGTLTQGKAQLQHIVPLAADKEQALQEVASLEQYSQHPLGEAIVKAARDQDYDLLTVTDFQSFVGLGVTGSIDQHRLAVGNSQLMSQQGIDISSAQTYAEQAALKGQTVVYYAKDNQLRALFIIADRIKADSKATVKSLQDLGLQTVMLTGDNALTAQAIADEVGIDQVFSQILPAQKAQVIADLKASGQLVAMVGDGINDAPALTLADIGISIGSGTDIAIEAADVILMTSAVRDVVECLELSRQTIRVVKQNLFWAFSYNSLMIPVAMGILHVFGGPLLSPMLAGFAMSLSSISVVLNALRLRHKKW</sequence>
<dbReference type="FunFam" id="2.70.150.10:FF:000002">
    <property type="entry name" value="Copper-transporting ATPase 1, putative"/>
    <property type="match status" value="1"/>
</dbReference>
<gene>
    <name evidence="17" type="primary">pacS</name>
    <name evidence="17" type="ordered locus">Sez_0448</name>
</gene>
<keyword evidence="15" id="KW-1003">Cell membrane</keyword>
<dbReference type="CDD" id="cd00371">
    <property type="entry name" value="HMA"/>
    <property type="match status" value="1"/>
</dbReference>
<keyword evidence="5 15" id="KW-0479">Metal-binding</keyword>
<evidence type="ECO:0000256" key="9">
    <source>
        <dbReference type="ARBA" id="ARBA00022967"/>
    </source>
</evidence>
<evidence type="ECO:0000313" key="18">
    <source>
        <dbReference type="Proteomes" id="UP000001873"/>
    </source>
</evidence>
<evidence type="ECO:0000256" key="11">
    <source>
        <dbReference type="ARBA" id="ARBA00023008"/>
    </source>
</evidence>
<keyword evidence="4 15" id="KW-0812">Transmembrane</keyword>
<feature type="transmembrane region" description="Helical" evidence="15">
    <location>
        <begin position="204"/>
        <end position="223"/>
    </location>
</feature>
<keyword evidence="6 15" id="KW-0547">Nucleotide-binding</keyword>
<keyword evidence="12" id="KW-0406">Ion transport</keyword>
<dbReference type="GO" id="GO:0005524">
    <property type="term" value="F:ATP binding"/>
    <property type="evidence" value="ECO:0007669"/>
    <property type="project" value="UniProtKB-UniRule"/>
</dbReference>
<dbReference type="InterPro" id="IPR001757">
    <property type="entry name" value="P_typ_ATPase"/>
</dbReference>
<organism evidence="17 18">
    <name type="scientific">Streptococcus equi subsp. zooepidemicus (strain MGCS10565)</name>
    <dbReference type="NCBI Taxonomy" id="552526"/>
    <lineage>
        <taxon>Bacteria</taxon>
        <taxon>Bacillati</taxon>
        <taxon>Bacillota</taxon>
        <taxon>Bacilli</taxon>
        <taxon>Lactobacillales</taxon>
        <taxon>Streptococcaceae</taxon>
        <taxon>Streptococcus</taxon>
    </lineage>
</organism>
<evidence type="ECO:0000256" key="4">
    <source>
        <dbReference type="ARBA" id="ARBA00022692"/>
    </source>
</evidence>
<protein>
    <recommendedName>
        <fullName evidence="3">P-type Cu(+) transporter</fullName>
        <ecNumber evidence="3">7.2.2.8</ecNumber>
    </recommendedName>
</protein>
<dbReference type="NCBIfam" id="TIGR01511">
    <property type="entry name" value="ATPase-IB1_Cu"/>
    <property type="match status" value="1"/>
</dbReference>
<dbReference type="InterPro" id="IPR008250">
    <property type="entry name" value="ATPase_P-typ_transduc_dom_A_sf"/>
</dbReference>
<dbReference type="PANTHER" id="PTHR43520:SF8">
    <property type="entry name" value="P-TYPE CU(+) TRANSPORTER"/>
    <property type="match status" value="1"/>
</dbReference>
<dbReference type="Pfam" id="PF00122">
    <property type="entry name" value="E1-E2_ATPase"/>
    <property type="match status" value="1"/>
</dbReference>
<dbReference type="InterPro" id="IPR018303">
    <property type="entry name" value="ATPase_P-typ_P_site"/>
</dbReference>
<dbReference type="InterPro" id="IPR059000">
    <property type="entry name" value="ATPase_P-type_domA"/>
</dbReference>
<dbReference type="InterPro" id="IPR017969">
    <property type="entry name" value="Heavy-metal-associated_CS"/>
</dbReference>
<dbReference type="NCBIfam" id="TIGR01494">
    <property type="entry name" value="ATPase_P-type"/>
    <property type="match status" value="1"/>
</dbReference>
<dbReference type="SUPFAM" id="SSF81665">
    <property type="entry name" value="Calcium ATPase, transmembrane domain M"/>
    <property type="match status" value="1"/>
</dbReference>
<proteinExistence type="inferred from homology"/>
<evidence type="ECO:0000256" key="1">
    <source>
        <dbReference type="ARBA" id="ARBA00004651"/>
    </source>
</evidence>
<dbReference type="SFLD" id="SFLDS00003">
    <property type="entry name" value="Haloacid_Dehalogenase"/>
    <property type="match status" value="1"/>
</dbReference>
<evidence type="ECO:0000256" key="3">
    <source>
        <dbReference type="ARBA" id="ARBA00012517"/>
    </source>
</evidence>
<dbReference type="FunFam" id="3.30.70.100:FF:000005">
    <property type="entry name" value="Copper-exporting P-type ATPase A"/>
    <property type="match status" value="1"/>
</dbReference>
<dbReference type="GO" id="GO:0140581">
    <property type="term" value="F:P-type monovalent copper transporter activity"/>
    <property type="evidence" value="ECO:0007669"/>
    <property type="project" value="UniProtKB-EC"/>
</dbReference>
<dbReference type="AlphaFoldDB" id="B4U1F3"/>
<dbReference type="EC" id="7.2.2.8" evidence="3"/>
<evidence type="ECO:0000256" key="8">
    <source>
        <dbReference type="ARBA" id="ARBA00022840"/>
    </source>
</evidence>
<dbReference type="Gene3D" id="3.40.1110.10">
    <property type="entry name" value="Calcium-transporting ATPase, cytoplasmic domain N"/>
    <property type="match status" value="1"/>
</dbReference>
<dbReference type="GO" id="GO:0016887">
    <property type="term" value="F:ATP hydrolysis activity"/>
    <property type="evidence" value="ECO:0007669"/>
    <property type="project" value="InterPro"/>
</dbReference>
<evidence type="ECO:0000256" key="5">
    <source>
        <dbReference type="ARBA" id="ARBA00022723"/>
    </source>
</evidence>
<evidence type="ECO:0000256" key="6">
    <source>
        <dbReference type="ARBA" id="ARBA00022741"/>
    </source>
</evidence>
<keyword evidence="7" id="KW-0187">Copper transport</keyword>
<dbReference type="InterPro" id="IPR023298">
    <property type="entry name" value="ATPase_P-typ_TM_dom_sf"/>
</dbReference>
<dbReference type="Proteomes" id="UP000001873">
    <property type="component" value="Chromosome"/>
</dbReference>
<dbReference type="SUPFAM" id="SSF55008">
    <property type="entry name" value="HMA, heavy metal-associated domain"/>
    <property type="match status" value="1"/>
</dbReference>
<dbReference type="InterPro" id="IPR036163">
    <property type="entry name" value="HMA_dom_sf"/>
</dbReference>
<dbReference type="Gene3D" id="3.40.50.1000">
    <property type="entry name" value="HAD superfamily/HAD-like"/>
    <property type="match status" value="1"/>
</dbReference>
<dbReference type="KEGG" id="sez:Sez_0448"/>
<comment type="catalytic activity">
    <reaction evidence="14">
        <text>Cu(+)(in) + ATP + H2O = Cu(+)(out) + ADP + phosphate + H(+)</text>
        <dbReference type="Rhea" id="RHEA:25792"/>
        <dbReference type="ChEBI" id="CHEBI:15377"/>
        <dbReference type="ChEBI" id="CHEBI:15378"/>
        <dbReference type="ChEBI" id="CHEBI:30616"/>
        <dbReference type="ChEBI" id="CHEBI:43474"/>
        <dbReference type="ChEBI" id="CHEBI:49552"/>
        <dbReference type="ChEBI" id="CHEBI:456216"/>
        <dbReference type="EC" id="7.2.2.8"/>
    </reaction>
</comment>
<dbReference type="PROSITE" id="PS00154">
    <property type="entry name" value="ATPASE_E1_E2"/>
    <property type="match status" value="1"/>
</dbReference>
<keyword evidence="11" id="KW-0186">Copper</keyword>
<evidence type="ECO:0000256" key="15">
    <source>
        <dbReference type="RuleBase" id="RU362081"/>
    </source>
</evidence>
<dbReference type="GO" id="GO:0055070">
    <property type="term" value="P:copper ion homeostasis"/>
    <property type="evidence" value="ECO:0007669"/>
    <property type="project" value="TreeGrafter"/>
</dbReference>
<dbReference type="HOGENOM" id="CLU_001771_0_3_9"/>
<name>B4U1F3_STREM</name>
<dbReference type="EMBL" id="CP001129">
    <property type="protein sequence ID" value="ACG61820.1"/>
    <property type="molecule type" value="Genomic_DNA"/>
</dbReference>
<dbReference type="GO" id="GO:0043682">
    <property type="term" value="F:P-type divalent copper transporter activity"/>
    <property type="evidence" value="ECO:0007669"/>
    <property type="project" value="TreeGrafter"/>
</dbReference>
<dbReference type="GO" id="GO:0005507">
    <property type="term" value="F:copper ion binding"/>
    <property type="evidence" value="ECO:0007669"/>
    <property type="project" value="TreeGrafter"/>
</dbReference>
<accession>B4U1F3</accession>
<keyword evidence="13 15" id="KW-0472">Membrane</keyword>